<dbReference type="EMBL" id="ABEU02000012">
    <property type="protein sequence ID" value="PNR44341.1"/>
    <property type="molecule type" value="Genomic_DNA"/>
</dbReference>
<dbReference type="PaxDb" id="3218-PP1S372_25V6.1"/>
<dbReference type="PANTHER" id="PTHR43591:SF81">
    <property type="entry name" value="MAGNESIUM PROTOPORPHYRIN IX METHYLTRANSFERASE, CHLOROPLASTIC-RELATED"/>
    <property type="match status" value="1"/>
</dbReference>
<dbReference type="Gene3D" id="3.40.50.150">
    <property type="entry name" value="Vaccinia Virus protein VP39"/>
    <property type="match status" value="1"/>
</dbReference>
<dbReference type="EnsemblPlants" id="Pp3c12_24890V3.1">
    <property type="protein sequence ID" value="PAC:32974686.CDS.1"/>
    <property type="gene ID" value="Pp3c12_24890"/>
</dbReference>
<reference evidence="3" key="3">
    <citation type="submission" date="2020-12" db="UniProtKB">
        <authorList>
            <consortium name="EnsemblPlants"/>
        </authorList>
    </citation>
    <scope>IDENTIFICATION</scope>
</reference>
<dbReference type="GO" id="GO:0046406">
    <property type="term" value="F:magnesium protoporphyrin IX methyltransferase activity"/>
    <property type="evidence" value="ECO:0007669"/>
    <property type="project" value="InterPro"/>
</dbReference>
<dbReference type="GO" id="GO:0008168">
    <property type="term" value="F:methyltransferase activity"/>
    <property type="evidence" value="ECO:0000318"/>
    <property type="project" value="GO_Central"/>
</dbReference>
<reference evidence="2 4" key="2">
    <citation type="journal article" date="2018" name="Plant J.">
        <title>The Physcomitrella patens chromosome-scale assembly reveals moss genome structure and evolution.</title>
        <authorList>
            <person name="Lang D."/>
            <person name="Ullrich K.K."/>
            <person name="Murat F."/>
            <person name="Fuchs J."/>
            <person name="Jenkins J."/>
            <person name="Haas F.B."/>
            <person name="Piednoel M."/>
            <person name="Gundlach H."/>
            <person name="Van Bel M."/>
            <person name="Meyberg R."/>
            <person name="Vives C."/>
            <person name="Morata J."/>
            <person name="Symeonidi A."/>
            <person name="Hiss M."/>
            <person name="Muchero W."/>
            <person name="Kamisugi Y."/>
            <person name="Saleh O."/>
            <person name="Blanc G."/>
            <person name="Decker E.L."/>
            <person name="van Gessel N."/>
            <person name="Grimwood J."/>
            <person name="Hayes R.D."/>
            <person name="Graham S.W."/>
            <person name="Gunter L.E."/>
            <person name="McDaniel S.F."/>
            <person name="Hoernstein S.N.W."/>
            <person name="Larsson A."/>
            <person name="Li F.W."/>
            <person name="Perroud P.F."/>
            <person name="Phillips J."/>
            <person name="Ranjan P."/>
            <person name="Rokshar D.S."/>
            <person name="Rothfels C.J."/>
            <person name="Schneider L."/>
            <person name="Shu S."/>
            <person name="Stevenson D.W."/>
            <person name="Thummler F."/>
            <person name="Tillich M."/>
            <person name="Villarreal Aguilar J.C."/>
            <person name="Widiez T."/>
            <person name="Wong G.K."/>
            <person name="Wymore A."/>
            <person name="Zhang Y."/>
            <person name="Zimmer A.D."/>
            <person name="Quatrano R.S."/>
            <person name="Mayer K.F.X."/>
            <person name="Goodstein D."/>
            <person name="Casacuberta J.M."/>
            <person name="Vandepoele K."/>
            <person name="Reski R."/>
            <person name="Cuming A.C."/>
            <person name="Tuskan G.A."/>
            <person name="Maumus F."/>
            <person name="Salse J."/>
            <person name="Schmutz J."/>
            <person name="Rensing S.A."/>
        </authorList>
    </citation>
    <scope>NUCLEOTIDE SEQUENCE [LARGE SCALE GENOMIC DNA]</scope>
    <source>
        <strain evidence="3 4">cv. Gransden 2004</strain>
    </source>
</reference>
<evidence type="ECO:0000313" key="4">
    <source>
        <dbReference type="Proteomes" id="UP000006727"/>
    </source>
</evidence>
<dbReference type="OrthoDB" id="66144at2759"/>
<dbReference type="NCBIfam" id="TIGR02021">
    <property type="entry name" value="BchM-ChlM"/>
    <property type="match status" value="1"/>
</dbReference>
<dbReference type="GO" id="GO:0015995">
    <property type="term" value="P:chlorophyll biosynthetic process"/>
    <property type="evidence" value="ECO:0007669"/>
    <property type="project" value="InterPro"/>
</dbReference>
<name>A0A2K1JS35_PHYPA</name>
<dbReference type="EnsemblPlants" id="Pp3c12_24890V3.2">
    <property type="protein sequence ID" value="PAC:32974687.CDS.1"/>
    <property type="gene ID" value="Pp3c12_24890"/>
</dbReference>
<dbReference type="Proteomes" id="UP000006727">
    <property type="component" value="Chromosome 12"/>
</dbReference>
<dbReference type="Pfam" id="PF07109">
    <property type="entry name" value="Mg-por_mtran_C"/>
    <property type="match status" value="1"/>
</dbReference>
<dbReference type="InterPro" id="IPR010940">
    <property type="entry name" value="Mg_prot_MeTrfase_C"/>
</dbReference>
<evidence type="ECO:0000313" key="2">
    <source>
        <dbReference type="EMBL" id="PNR44341.1"/>
    </source>
</evidence>
<evidence type="ECO:0000259" key="1">
    <source>
        <dbReference type="Pfam" id="PF07109"/>
    </source>
</evidence>
<gene>
    <name evidence="3" type="primary">LOC112289849</name>
    <name evidence="2" type="ORF">PHYPA_016725</name>
</gene>
<dbReference type="InterPro" id="IPR010251">
    <property type="entry name" value="Mg_prot_MeTrfase"/>
</dbReference>
<dbReference type="GeneID" id="112289849"/>
<dbReference type="STRING" id="3218.A0A2K1JS35"/>
<keyword evidence="4" id="KW-1185">Reference proteome</keyword>
<evidence type="ECO:0000313" key="3">
    <source>
        <dbReference type="EnsemblPlants" id="PAC:32974686.CDS.1"/>
    </source>
</evidence>
<dbReference type="OMA" id="WNRIYSE"/>
<organism evidence="2">
    <name type="scientific">Physcomitrium patens</name>
    <name type="common">Spreading-leaved earth moss</name>
    <name type="synonym">Physcomitrella patens</name>
    <dbReference type="NCBI Taxonomy" id="3218"/>
    <lineage>
        <taxon>Eukaryota</taxon>
        <taxon>Viridiplantae</taxon>
        <taxon>Streptophyta</taxon>
        <taxon>Embryophyta</taxon>
        <taxon>Bryophyta</taxon>
        <taxon>Bryophytina</taxon>
        <taxon>Bryopsida</taxon>
        <taxon>Funariidae</taxon>
        <taxon>Funariales</taxon>
        <taxon>Funariaceae</taxon>
        <taxon>Physcomitrium</taxon>
    </lineage>
</organism>
<dbReference type="AlphaFoldDB" id="A0A2K1JS35"/>
<dbReference type="InterPro" id="IPR029063">
    <property type="entry name" value="SAM-dependent_MTases_sf"/>
</dbReference>
<proteinExistence type="predicted"/>
<dbReference type="CDD" id="cd02440">
    <property type="entry name" value="AdoMet_MTases"/>
    <property type="match status" value="1"/>
</dbReference>
<dbReference type="RefSeq" id="XP_024391271.1">
    <property type="nucleotide sequence ID" value="XM_024535503.2"/>
</dbReference>
<dbReference type="SUPFAM" id="SSF53335">
    <property type="entry name" value="S-adenosyl-L-methionine-dependent methyltransferases"/>
    <property type="match status" value="1"/>
</dbReference>
<dbReference type="PANTHER" id="PTHR43591">
    <property type="entry name" value="METHYLTRANSFERASE"/>
    <property type="match status" value="1"/>
</dbReference>
<dbReference type="Gramene" id="Pp3c12_24890V3.1">
    <property type="protein sequence ID" value="PAC:32974686.CDS.1"/>
    <property type="gene ID" value="Pp3c12_24890"/>
</dbReference>
<accession>A0A2K1JS35</accession>
<feature type="domain" description="Magnesium-protoporphyrin IX methyltransferase C-terminal" evidence="1">
    <location>
        <begin position="258"/>
        <end position="353"/>
    </location>
</feature>
<dbReference type="KEGG" id="ppp:112289849"/>
<reference evidence="2 4" key="1">
    <citation type="journal article" date="2008" name="Science">
        <title>The Physcomitrella genome reveals evolutionary insights into the conquest of land by plants.</title>
        <authorList>
            <person name="Rensing S."/>
            <person name="Lang D."/>
            <person name="Zimmer A."/>
            <person name="Terry A."/>
            <person name="Salamov A."/>
            <person name="Shapiro H."/>
            <person name="Nishiyama T."/>
            <person name="Perroud P.-F."/>
            <person name="Lindquist E."/>
            <person name="Kamisugi Y."/>
            <person name="Tanahashi T."/>
            <person name="Sakakibara K."/>
            <person name="Fujita T."/>
            <person name="Oishi K."/>
            <person name="Shin-I T."/>
            <person name="Kuroki Y."/>
            <person name="Toyoda A."/>
            <person name="Suzuki Y."/>
            <person name="Hashimoto A."/>
            <person name="Yamaguchi K."/>
            <person name="Sugano A."/>
            <person name="Kohara Y."/>
            <person name="Fujiyama A."/>
            <person name="Anterola A."/>
            <person name="Aoki S."/>
            <person name="Ashton N."/>
            <person name="Barbazuk W.B."/>
            <person name="Barker E."/>
            <person name="Bennetzen J."/>
            <person name="Bezanilla M."/>
            <person name="Blankenship R."/>
            <person name="Cho S.H."/>
            <person name="Dutcher S."/>
            <person name="Estelle M."/>
            <person name="Fawcett J.A."/>
            <person name="Gundlach H."/>
            <person name="Hanada K."/>
            <person name="Heyl A."/>
            <person name="Hicks K.A."/>
            <person name="Hugh J."/>
            <person name="Lohr M."/>
            <person name="Mayer K."/>
            <person name="Melkozernov A."/>
            <person name="Murata T."/>
            <person name="Nelson D."/>
            <person name="Pils B."/>
            <person name="Prigge M."/>
            <person name="Reiss B."/>
            <person name="Renner T."/>
            <person name="Rombauts S."/>
            <person name="Rushton P."/>
            <person name="Sanderfoot A."/>
            <person name="Schween G."/>
            <person name="Shiu S.-H."/>
            <person name="Stueber K."/>
            <person name="Theodoulou F.L."/>
            <person name="Tu H."/>
            <person name="Van de Peer Y."/>
            <person name="Verrier P.J."/>
            <person name="Waters E."/>
            <person name="Wood A."/>
            <person name="Yang L."/>
            <person name="Cove D."/>
            <person name="Cuming A."/>
            <person name="Hasebe M."/>
            <person name="Lucas S."/>
            <person name="Mishler D.B."/>
            <person name="Reski R."/>
            <person name="Grigoriev I."/>
            <person name="Quatrano R.S."/>
            <person name="Boore J.L."/>
        </authorList>
    </citation>
    <scope>NUCLEOTIDE SEQUENCE [LARGE SCALE GENOMIC DNA]</scope>
    <source>
        <strain evidence="3 4">cv. Gransden 2004</strain>
    </source>
</reference>
<protein>
    <recommendedName>
        <fullName evidence="1">Magnesium-protoporphyrin IX methyltransferase C-terminal domain-containing protein</fullName>
    </recommendedName>
</protein>
<dbReference type="FunCoup" id="A0A2K1JS35">
    <property type="interactions" value="1493"/>
</dbReference>
<dbReference type="PROSITE" id="PS51556">
    <property type="entry name" value="SAM_MT_MG_PIX"/>
    <property type="match status" value="1"/>
</dbReference>
<sequence length="358" mass="38067">MAAMAAAAVCTASSTAALTQCGHREASAALRSSFCPALGSLNSNLRVGVSSRSARGSLQVTAALPIVELAAQALGGDGLAVIESDGFSGLQFAVASGGAIAALAAALSLADPEKRRQKQAEETGGDEKAVVRNYFNTQGFERWRRIYGETDDVNSVQLDIRQGHAQTVEKVMRFLKDRPLEGVTICDAGCGTGSLSIPLALEGAEVYASDISSAMVDEAAKRAEAALKSNANDKPTQVPKFEARDLESISGKYDTVACLDVLIHYPQDKAGGMVQHLASLAENRLILSFAPYTLYYAVLKRIGELFPGPSKATRAYLHAEEDVEAALKEVGWVVKRKEMTGTKFYFSRLLECVPVSKA</sequence>
<dbReference type="Gramene" id="Pp3c12_24890V3.2">
    <property type="protein sequence ID" value="PAC:32974687.CDS.1"/>
    <property type="gene ID" value="Pp3c12_24890"/>
</dbReference>